<feature type="binding site" evidence="7">
    <location>
        <position position="291"/>
    </location>
    <ligand>
        <name>glyoxylate</name>
        <dbReference type="ChEBI" id="CHEBI:36655"/>
    </ligand>
</feature>
<dbReference type="EMBL" id="MSDO01000010">
    <property type="protein sequence ID" value="OLO04540.1"/>
    <property type="molecule type" value="Genomic_DNA"/>
</dbReference>
<evidence type="ECO:0000256" key="4">
    <source>
        <dbReference type="ARBA" id="ARBA00023002"/>
    </source>
</evidence>
<evidence type="ECO:0000256" key="3">
    <source>
        <dbReference type="ARBA" id="ARBA00022643"/>
    </source>
</evidence>
<evidence type="ECO:0000256" key="5">
    <source>
        <dbReference type="ARBA" id="ARBA00024042"/>
    </source>
</evidence>
<feature type="binding site" evidence="7">
    <location>
        <position position="264"/>
    </location>
    <ligand>
        <name>FMN</name>
        <dbReference type="ChEBI" id="CHEBI:58210"/>
    </ligand>
</feature>
<feature type="binding site" evidence="7">
    <location>
        <position position="288"/>
    </location>
    <ligand>
        <name>glyoxylate</name>
        <dbReference type="ChEBI" id="CHEBI:36655"/>
    </ligand>
</feature>
<feature type="domain" description="FMN hydroxy acid dehydrogenase" evidence="9">
    <location>
        <begin position="9"/>
        <end position="393"/>
    </location>
</feature>
<feature type="region of interest" description="Disordered" evidence="8">
    <location>
        <begin position="394"/>
        <end position="418"/>
    </location>
</feature>
<dbReference type="GO" id="GO:0010181">
    <property type="term" value="F:FMN binding"/>
    <property type="evidence" value="ECO:0007669"/>
    <property type="project" value="InterPro"/>
</dbReference>
<keyword evidence="3 7" id="KW-0288">FMN</keyword>
<feature type="binding site" evidence="7">
    <location>
        <position position="35"/>
    </location>
    <ligand>
        <name>glyoxylate</name>
        <dbReference type="ChEBI" id="CHEBI:36655"/>
    </ligand>
</feature>
<dbReference type="RefSeq" id="WP_075569829.1">
    <property type="nucleotide sequence ID" value="NZ_MSDO01000010.1"/>
</dbReference>
<sequence length="418" mass="45820">MKRRYSSHYSWRRAHSIDELAWMARQRLPAFAWEYVHGGSEDEITLGDNRRAFAAWGWQPRTLIDVETRDSRTRLLDGPAELPLAIAPTGYNGMLWRDGDIALAKAAASRGIPFTLSTVSCASLEQIAAAVPAVRLWFQLYVLDDEAVRNDMLERAKHAGAEVLMVTTDTVVLGRREWDSRSYLNPRRLAWPYLLDAGLHPQWAYRALWPQGLPTLGNLMKYLPREQQSAGSAAGYINQRMTRRLTWEVLADIRKRWPGKLLIKGILNAEDAREAKRIGADGVVVTNHGGRQLDGAPATLDALPEVVDAVGDSMHVLLDSGVRRGSDIAKAVALGAEGVLCGRATLYGLALGGEAGAAHAIDLLKDQLHNVMAQLGRPTLGQLDASCLRRLPYASTQGDSPQRPSDALPGGETPGDMP</sequence>
<dbReference type="InterPro" id="IPR012133">
    <property type="entry name" value="Alpha-hydoxy_acid_DH_FMN"/>
</dbReference>
<dbReference type="PIRSF" id="PIRSF000138">
    <property type="entry name" value="Al-hdrx_acd_dh"/>
    <property type="match status" value="1"/>
</dbReference>
<evidence type="ECO:0000256" key="7">
    <source>
        <dbReference type="PIRSR" id="PIRSR000138-2"/>
    </source>
</evidence>
<dbReference type="PANTHER" id="PTHR10578">
    <property type="entry name" value="S -2-HYDROXY-ACID OXIDASE-RELATED"/>
    <property type="match status" value="1"/>
</dbReference>
<dbReference type="STRING" id="404433.BTW07_08915"/>
<feature type="compositionally biased region" description="Polar residues" evidence="8">
    <location>
        <begin position="394"/>
        <end position="403"/>
    </location>
</feature>
<feature type="binding site" evidence="7">
    <location>
        <position position="167"/>
    </location>
    <ligand>
        <name>glyoxylate</name>
        <dbReference type="ChEBI" id="CHEBI:36655"/>
    </ligand>
</feature>
<dbReference type="FunFam" id="3.20.20.70:FF:000029">
    <property type="entry name" value="L-lactate dehydrogenase"/>
    <property type="match status" value="1"/>
</dbReference>
<feature type="binding site" evidence="7">
    <location>
        <begin position="319"/>
        <end position="323"/>
    </location>
    <ligand>
        <name>FMN</name>
        <dbReference type="ChEBI" id="CHEBI:58210"/>
    </ligand>
</feature>
<dbReference type="Proteomes" id="UP000186878">
    <property type="component" value="Unassembled WGS sequence"/>
</dbReference>
<dbReference type="SUPFAM" id="SSF51395">
    <property type="entry name" value="FMN-linked oxidoreductases"/>
    <property type="match status" value="1"/>
</dbReference>
<dbReference type="InterPro" id="IPR000262">
    <property type="entry name" value="FMN-dep_DH"/>
</dbReference>
<dbReference type="AlphaFoldDB" id="A0A1Q8SSX2"/>
<evidence type="ECO:0000313" key="11">
    <source>
        <dbReference type="Proteomes" id="UP000186878"/>
    </source>
</evidence>
<keyword evidence="2 7" id="KW-0285">Flavoprotein</keyword>
<dbReference type="PANTHER" id="PTHR10578:SF107">
    <property type="entry name" value="2-HYDROXYACID OXIDASE 1"/>
    <property type="match status" value="1"/>
</dbReference>
<reference evidence="10 11" key="1">
    <citation type="submission" date="2016-12" db="EMBL/GenBank/DDBJ databases">
        <title>Draft genome sequences of strains Salinicola socius SMB35, Salinicola sp. MH3R3-1 and Chromohalobacter sp. SMB17 from the Verkhnekamsk potash mining region of Russia.</title>
        <authorList>
            <person name="Mavrodi D.V."/>
            <person name="Olsson B.E."/>
            <person name="Korsakova E.S."/>
            <person name="Pyankova A."/>
            <person name="Mavrodi O.V."/>
            <person name="Plotnikova E.G."/>
        </authorList>
    </citation>
    <scope>NUCLEOTIDE SEQUENCE [LARGE SCALE GENOMIC DNA]</scope>
    <source>
        <strain evidence="10 11">SMB35</strain>
    </source>
</reference>
<protein>
    <submittedName>
        <fullName evidence="10">Alpha-hydroxy-acid oxidizing enzyme</fullName>
    </submittedName>
</protein>
<keyword evidence="4" id="KW-0560">Oxidoreductase</keyword>
<comment type="cofactor">
    <cofactor evidence="1">
        <name>FMN</name>
        <dbReference type="ChEBI" id="CHEBI:58210"/>
    </cofactor>
</comment>
<dbReference type="PROSITE" id="PS51349">
    <property type="entry name" value="FMN_HYDROXY_ACID_DH_2"/>
    <property type="match status" value="1"/>
</dbReference>
<evidence type="ECO:0000256" key="2">
    <source>
        <dbReference type="ARBA" id="ARBA00022630"/>
    </source>
</evidence>
<feature type="active site" description="Proton acceptor" evidence="6">
    <location>
        <position position="288"/>
    </location>
</feature>
<dbReference type="InterPro" id="IPR013785">
    <property type="entry name" value="Aldolase_TIM"/>
</dbReference>
<name>A0A1Q8SSX2_9GAMM</name>
<comment type="caution">
    <text evidence="10">The sequence shown here is derived from an EMBL/GenBank/DDBJ whole genome shotgun (WGS) entry which is preliminary data.</text>
</comment>
<feature type="binding site" evidence="7">
    <location>
        <begin position="342"/>
        <end position="343"/>
    </location>
    <ligand>
        <name>FMN</name>
        <dbReference type="ChEBI" id="CHEBI:58210"/>
    </ligand>
</feature>
<feature type="binding site" evidence="7">
    <location>
        <begin position="88"/>
        <end position="90"/>
    </location>
    <ligand>
        <name>FMN</name>
        <dbReference type="ChEBI" id="CHEBI:58210"/>
    </ligand>
</feature>
<proteinExistence type="inferred from homology"/>
<dbReference type="InterPro" id="IPR037396">
    <property type="entry name" value="FMN_HAD"/>
</dbReference>
<keyword evidence="11" id="KW-1185">Reference proteome</keyword>
<dbReference type="GO" id="GO:0016614">
    <property type="term" value="F:oxidoreductase activity, acting on CH-OH group of donors"/>
    <property type="evidence" value="ECO:0007669"/>
    <property type="project" value="UniProtKB-ARBA"/>
</dbReference>
<evidence type="ECO:0000256" key="6">
    <source>
        <dbReference type="PIRSR" id="PIRSR000138-1"/>
    </source>
</evidence>
<organism evidence="10 11">
    <name type="scientific">Salinicola socius</name>
    <dbReference type="NCBI Taxonomy" id="404433"/>
    <lineage>
        <taxon>Bacteria</taxon>
        <taxon>Pseudomonadati</taxon>
        <taxon>Pseudomonadota</taxon>
        <taxon>Gammaproteobacteria</taxon>
        <taxon>Oceanospirillales</taxon>
        <taxon>Halomonadaceae</taxon>
        <taxon>Salinicola</taxon>
    </lineage>
</organism>
<evidence type="ECO:0000256" key="1">
    <source>
        <dbReference type="ARBA" id="ARBA00001917"/>
    </source>
</evidence>
<dbReference type="Pfam" id="PF01070">
    <property type="entry name" value="FMN_dh"/>
    <property type="match status" value="1"/>
</dbReference>
<evidence type="ECO:0000313" key="10">
    <source>
        <dbReference type="EMBL" id="OLO04540.1"/>
    </source>
</evidence>
<comment type="similarity">
    <text evidence="5">Belongs to the FMN-dependent alpha-hydroxy acid dehydrogenase family.</text>
</comment>
<evidence type="ECO:0000259" key="9">
    <source>
        <dbReference type="PROSITE" id="PS51349"/>
    </source>
</evidence>
<gene>
    <name evidence="10" type="ORF">BTW07_08915</name>
</gene>
<dbReference type="CDD" id="cd02809">
    <property type="entry name" value="alpha_hydroxyacid_oxid_FMN"/>
    <property type="match status" value="1"/>
</dbReference>
<accession>A0A1Q8SSX2</accession>
<evidence type="ECO:0000256" key="8">
    <source>
        <dbReference type="SAM" id="MobiDB-lite"/>
    </source>
</evidence>
<feature type="binding site" evidence="7">
    <location>
        <position position="139"/>
    </location>
    <ligand>
        <name>FMN</name>
        <dbReference type="ChEBI" id="CHEBI:58210"/>
    </ligand>
</feature>
<feature type="binding site" evidence="7">
    <location>
        <position position="141"/>
    </location>
    <ligand>
        <name>glyoxylate</name>
        <dbReference type="ChEBI" id="CHEBI:36655"/>
    </ligand>
</feature>
<dbReference type="Gene3D" id="3.20.20.70">
    <property type="entry name" value="Aldolase class I"/>
    <property type="match status" value="1"/>
</dbReference>
<feature type="binding site" evidence="7">
    <location>
        <position position="176"/>
    </location>
    <ligand>
        <name>glyoxylate</name>
        <dbReference type="ChEBI" id="CHEBI:36655"/>
    </ligand>
</feature>
<feature type="binding site" evidence="7">
    <location>
        <position position="117"/>
    </location>
    <ligand>
        <name>FMN</name>
        <dbReference type="ChEBI" id="CHEBI:58210"/>
    </ligand>
</feature>